<organism evidence="4 5">
    <name type="scientific">Bacteroides thetaiotaomicron</name>
    <dbReference type="NCBI Taxonomy" id="818"/>
    <lineage>
        <taxon>Bacteria</taxon>
        <taxon>Pseudomonadati</taxon>
        <taxon>Bacteroidota</taxon>
        <taxon>Bacteroidia</taxon>
        <taxon>Bacteroidales</taxon>
        <taxon>Bacteroidaceae</taxon>
        <taxon>Bacteroides</taxon>
    </lineage>
</organism>
<protein>
    <submittedName>
        <fullName evidence="4">Uncharacterized protein</fullName>
    </submittedName>
</protein>
<evidence type="ECO:0000313" key="4">
    <source>
        <dbReference type="EMBL" id="CUQ33244.1"/>
    </source>
</evidence>
<accession>A0A174VEK2</accession>
<sequence>MRNLNFLKLFYGLMLVMVSTAFVSCVDDNDDTEAPYLEVSPTTLIFGLDGQPANGSQASFDISTNRSWKATVKDDKSWVTLSKYEGEGSATIQVSIPENVNDEASVVIEISNKVGVLMSETVKISSGSVEPSVVIYNDNVGTIELDKTNWPFVDKYEGWNKTGVGSESVTYTGVNASVRNSGLANTDAYAGASGPNVVFFGKTPTNFNVNTITLTSEQKNLQLTFGASRSVNNNGTYDNTFDVSKFEVALSADGTAWVPITYTKNNGDADYPYWVFATANFTLKQVPENLYIRFTALDASAIRLDDITLATGAGGTEIDFGTAGEPKVTTTDAKAITATTATLGGSVTNIEISEATEVGVQYIEFSTGTVTDIDWTKATKTVASVKENPWTVAVTNLTKDNQYAFRAYATTASSTIYGEPKTFVATESTATPISIADLVTKMTSTSTAVDENYVIQGIICGDPAGKNYSYGTLYLMTKGATTAGNALSLYNNQIDVTQYALGQEIKVTLQKDVAKIYKRYDVPQVEGFSADNIEVISANNAVTPVKVTLSQLAAFVCMPVTVENVNIATGGVWKDADAGKNHTFNVAGTSFTVNINKNATPFDNQPYAATTASMTGIASIYQSAGQLAPRNLEDVSGFKVTEPTIVEVDPSSLSFLSTGGTKTITVTTANQGANVITATGLSGNLSSSVEGNVVTVTAIENNGGAVEQTLVIALGNSKVNVVVKQDAKGAVTKVYEKVTSAPSDWSGKYLITYTKEDGTTVNVLSGKGAGDYAGYVDILSAYNSSNETIAANDETNQYACTIAKVEGSEDQYTILLGSTYLGLTKDGNNLHFDSSIKDGFQWKFDDTKIIPVKYAARNLQWNNNNNQYRFACYKGTQVDVTIYKLTE</sequence>
<evidence type="ECO:0000259" key="2">
    <source>
        <dbReference type="Pfam" id="PF13004"/>
    </source>
</evidence>
<reference evidence="4 5" key="1">
    <citation type="submission" date="2015-09" db="EMBL/GenBank/DDBJ databases">
        <authorList>
            <consortium name="Pathogen Informatics"/>
        </authorList>
    </citation>
    <scope>NUCLEOTIDE SEQUENCE [LARGE SCALE GENOMIC DNA]</scope>
    <source>
        <strain evidence="4 5">2789STDY5834945</strain>
    </source>
</reference>
<dbReference type="CDD" id="cd14948">
    <property type="entry name" value="BACON"/>
    <property type="match status" value="1"/>
</dbReference>
<dbReference type="InterPro" id="IPR024361">
    <property type="entry name" value="BACON"/>
</dbReference>
<keyword evidence="1" id="KW-0732">Signal</keyword>
<dbReference type="InterPro" id="IPR043744">
    <property type="entry name" value="DUF5689"/>
</dbReference>
<dbReference type="Gene3D" id="2.60.40.10">
    <property type="entry name" value="Immunoglobulins"/>
    <property type="match status" value="1"/>
</dbReference>
<dbReference type="Pfam" id="PF13004">
    <property type="entry name" value="BACON"/>
    <property type="match status" value="1"/>
</dbReference>
<dbReference type="PROSITE" id="PS51257">
    <property type="entry name" value="PROKAR_LIPOPROTEIN"/>
    <property type="match status" value="1"/>
</dbReference>
<evidence type="ECO:0000259" key="3">
    <source>
        <dbReference type="Pfam" id="PF18942"/>
    </source>
</evidence>
<evidence type="ECO:0000256" key="1">
    <source>
        <dbReference type="SAM" id="SignalP"/>
    </source>
</evidence>
<feature type="chain" id="PRO_5008035787" evidence="1">
    <location>
        <begin position="24"/>
        <end position="887"/>
    </location>
</feature>
<feature type="domain" description="DUF5689" evidence="3">
    <location>
        <begin position="431"/>
        <end position="635"/>
    </location>
</feature>
<feature type="domain" description="BACON" evidence="2">
    <location>
        <begin position="68"/>
        <end position="112"/>
    </location>
</feature>
<dbReference type="InterPro" id="IPR013783">
    <property type="entry name" value="Ig-like_fold"/>
</dbReference>
<evidence type="ECO:0000313" key="5">
    <source>
        <dbReference type="Proteomes" id="UP000095541"/>
    </source>
</evidence>
<feature type="signal peptide" evidence="1">
    <location>
        <begin position="1"/>
        <end position="23"/>
    </location>
</feature>
<dbReference type="Pfam" id="PF18942">
    <property type="entry name" value="DUF5689"/>
    <property type="match status" value="1"/>
</dbReference>
<dbReference type="Proteomes" id="UP000095541">
    <property type="component" value="Unassembled WGS sequence"/>
</dbReference>
<proteinExistence type="predicted"/>
<dbReference type="EMBL" id="CZBI01000005">
    <property type="protein sequence ID" value="CUQ33244.1"/>
    <property type="molecule type" value="Genomic_DNA"/>
</dbReference>
<name>A0A174VEK2_BACT4</name>
<dbReference type="AlphaFoldDB" id="A0A174VEK2"/>
<dbReference type="RefSeq" id="WP_055220676.1">
    <property type="nucleotide sequence ID" value="NZ_CZBI01000005.1"/>
</dbReference>
<gene>
    <name evidence="4" type="ORF">ERS852557_03650</name>
</gene>